<dbReference type="GO" id="GO:0005737">
    <property type="term" value="C:cytoplasm"/>
    <property type="evidence" value="ECO:0007669"/>
    <property type="project" value="TreeGrafter"/>
</dbReference>
<dbReference type="AlphaFoldDB" id="A0A9P6U5L3"/>
<feature type="domain" description="Phospholipase/carboxylesterase/thioesterase" evidence="3">
    <location>
        <begin position="51"/>
        <end position="243"/>
    </location>
</feature>
<comment type="similarity">
    <text evidence="1">Belongs to the AB hydrolase superfamily. AB hydrolase 2 family.</text>
</comment>
<evidence type="ECO:0000259" key="3">
    <source>
        <dbReference type="Pfam" id="PF02230"/>
    </source>
</evidence>
<dbReference type="OrthoDB" id="437457at2759"/>
<dbReference type="InterPro" id="IPR003140">
    <property type="entry name" value="PLipase/COase/thioEstase"/>
</dbReference>
<reference evidence="4" key="1">
    <citation type="journal article" date="2020" name="Fungal Divers.">
        <title>Resolving the Mortierellaceae phylogeny through synthesis of multi-gene phylogenetics and phylogenomics.</title>
        <authorList>
            <person name="Vandepol N."/>
            <person name="Liber J."/>
            <person name="Desiro A."/>
            <person name="Na H."/>
            <person name="Kennedy M."/>
            <person name="Barry K."/>
            <person name="Grigoriev I.V."/>
            <person name="Miller A.N."/>
            <person name="O'Donnell K."/>
            <person name="Stajich J.E."/>
            <person name="Bonito G."/>
        </authorList>
    </citation>
    <scope>NUCLEOTIDE SEQUENCE</scope>
    <source>
        <strain evidence="4">BC1065</strain>
    </source>
</reference>
<dbReference type="EMBL" id="JAAAJB010000244">
    <property type="protein sequence ID" value="KAG0260565.1"/>
    <property type="molecule type" value="Genomic_DNA"/>
</dbReference>
<dbReference type="InterPro" id="IPR050565">
    <property type="entry name" value="LYPA1-2/EST-like"/>
</dbReference>
<dbReference type="GO" id="GO:0008474">
    <property type="term" value="F:palmitoyl-(protein) hydrolase activity"/>
    <property type="evidence" value="ECO:0007669"/>
    <property type="project" value="TreeGrafter"/>
</dbReference>
<protein>
    <recommendedName>
        <fullName evidence="3">Phospholipase/carboxylesterase/thioesterase domain-containing protein</fullName>
    </recommendedName>
</protein>
<feature type="compositionally biased region" description="Polar residues" evidence="2">
    <location>
        <begin position="14"/>
        <end position="24"/>
    </location>
</feature>
<dbReference type="Pfam" id="PF02230">
    <property type="entry name" value="Abhydrolase_2"/>
    <property type="match status" value="1"/>
</dbReference>
<evidence type="ECO:0000313" key="4">
    <source>
        <dbReference type="EMBL" id="KAG0260565.1"/>
    </source>
</evidence>
<comment type="caution">
    <text evidence="4">The sequence shown here is derived from an EMBL/GenBank/DDBJ whole genome shotgun (WGS) entry which is preliminary data.</text>
</comment>
<dbReference type="Proteomes" id="UP000807716">
    <property type="component" value="Unassembled WGS sequence"/>
</dbReference>
<dbReference type="SUPFAM" id="SSF53474">
    <property type="entry name" value="alpha/beta-Hydrolases"/>
    <property type="match status" value="1"/>
</dbReference>
<dbReference type="InterPro" id="IPR029058">
    <property type="entry name" value="AB_hydrolase_fold"/>
</dbReference>
<sequence>MPDLPDPSKPLEVTPQQHDTTSKLQPLRKKAPLTNSTPLTFHYEPSADGVDENLVIFFHGLGDKITPGFTSLAKKLNLPQSATCCIQAPTPVPYLNEEAWQWYPSFDLLTGEQLGPDRPERMLQMKQTVRPALVKLLQHFIQYCGFSADRIILFGFSQGGSVALDVAAFGGINLKAIISIGGYLMEESQNVVPKTSPLTTRVFVLHGAKDYTVVPKIAKDKFKYIERVFGKANTGLHIVEGMGGGMPNSETGWRPIMTFFADVLEYRNVALENMTDVFEVKQ</sequence>
<dbReference type="PANTHER" id="PTHR10655:SF67">
    <property type="entry name" value="PHOSPHOLIPASE_CARBOXYLESTERASE SUPERFAMILY (AFU_ORTHOLOGUE AFUA_5G09340)"/>
    <property type="match status" value="1"/>
</dbReference>
<proteinExistence type="inferred from homology"/>
<evidence type="ECO:0000256" key="1">
    <source>
        <dbReference type="ARBA" id="ARBA00006499"/>
    </source>
</evidence>
<accession>A0A9P6U5L3</accession>
<keyword evidence="5" id="KW-1185">Reference proteome</keyword>
<dbReference type="GO" id="GO:0052689">
    <property type="term" value="F:carboxylic ester hydrolase activity"/>
    <property type="evidence" value="ECO:0007669"/>
    <property type="project" value="TreeGrafter"/>
</dbReference>
<feature type="region of interest" description="Disordered" evidence="2">
    <location>
        <begin position="1"/>
        <end position="31"/>
    </location>
</feature>
<organism evidence="4 5">
    <name type="scientific">Actinomortierella ambigua</name>
    <dbReference type="NCBI Taxonomy" id="1343610"/>
    <lineage>
        <taxon>Eukaryota</taxon>
        <taxon>Fungi</taxon>
        <taxon>Fungi incertae sedis</taxon>
        <taxon>Mucoromycota</taxon>
        <taxon>Mortierellomycotina</taxon>
        <taxon>Mortierellomycetes</taxon>
        <taxon>Mortierellales</taxon>
        <taxon>Mortierellaceae</taxon>
        <taxon>Actinomortierella</taxon>
    </lineage>
</organism>
<name>A0A9P6U5L3_9FUNG</name>
<dbReference type="Gene3D" id="3.40.50.1820">
    <property type="entry name" value="alpha/beta hydrolase"/>
    <property type="match status" value="1"/>
</dbReference>
<evidence type="ECO:0000256" key="2">
    <source>
        <dbReference type="SAM" id="MobiDB-lite"/>
    </source>
</evidence>
<evidence type="ECO:0000313" key="5">
    <source>
        <dbReference type="Proteomes" id="UP000807716"/>
    </source>
</evidence>
<gene>
    <name evidence="4" type="ORF">DFQ27_003463</name>
</gene>
<dbReference type="PANTHER" id="PTHR10655">
    <property type="entry name" value="LYSOPHOSPHOLIPASE-RELATED"/>
    <property type="match status" value="1"/>
</dbReference>